<dbReference type="Pfam" id="PF14949">
    <property type="entry name" value="ARF7EP_C"/>
    <property type="match status" value="1"/>
</dbReference>
<accession>A0A8R1DU19</accession>
<reference evidence="2" key="2">
    <citation type="submission" date="2022-06" db="UniProtKB">
        <authorList>
            <consortium name="EnsemblMetazoa"/>
        </authorList>
    </citation>
    <scope>IDENTIFICATION</scope>
    <source>
        <strain evidence="2">DF5081</strain>
    </source>
</reference>
<proteinExistence type="predicted"/>
<evidence type="ECO:0000313" key="2">
    <source>
        <dbReference type="EnsemblMetazoa" id="CJA12466.1"/>
    </source>
</evidence>
<reference evidence="3" key="1">
    <citation type="submission" date="2010-08" db="EMBL/GenBank/DDBJ databases">
        <authorList>
            <consortium name="Caenorhabditis japonica Sequencing Consortium"/>
            <person name="Wilson R.K."/>
        </authorList>
    </citation>
    <scope>NUCLEOTIDE SEQUENCE [LARGE SCALE GENOMIC DNA]</scope>
    <source>
        <strain evidence="3">DF5081</strain>
    </source>
</reference>
<evidence type="ECO:0000313" key="3">
    <source>
        <dbReference type="Proteomes" id="UP000005237"/>
    </source>
</evidence>
<dbReference type="AlphaFoldDB" id="A0A8R1DU19"/>
<protein>
    <submittedName>
        <fullName evidence="2">ARF7EP_C domain-containing protein</fullName>
    </submittedName>
</protein>
<feature type="domain" description="ARF7 effector protein C-terminal" evidence="1">
    <location>
        <begin position="62"/>
        <end position="173"/>
    </location>
</feature>
<keyword evidence="3" id="KW-1185">Reference proteome</keyword>
<dbReference type="PANTHER" id="PTHR46536">
    <property type="entry name" value="ARL14 EFFECTOR PROTEIN"/>
    <property type="match status" value="1"/>
</dbReference>
<organism evidence="2 3">
    <name type="scientific">Caenorhabditis japonica</name>
    <dbReference type="NCBI Taxonomy" id="281687"/>
    <lineage>
        <taxon>Eukaryota</taxon>
        <taxon>Metazoa</taxon>
        <taxon>Ecdysozoa</taxon>
        <taxon>Nematoda</taxon>
        <taxon>Chromadorea</taxon>
        <taxon>Rhabditida</taxon>
        <taxon>Rhabditina</taxon>
        <taxon>Rhabditomorpha</taxon>
        <taxon>Rhabditoidea</taxon>
        <taxon>Rhabditidae</taxon>
        <taxon>Peloderinae</taxon>
        <taxon>Caenorhabditis</taxon>
    </lineage>
</organism>
<name>A0A8R1DU19_CAEJA</name>
<sequence length="197" mass="22382">MNSNDLLAQIAGITETDQGISHNDLVCEEVNYEDMEEPIYDSVELKEAEEEVQHTRNTRLYKRELRGLTFVNPGGEMSKMLPDSADIVSTSRSRRAHQQQAVEPKEPKDAVLHHDKLGRLTSIVKGSATVHDPCDCLREKCNGCNWPCRTCKSRKCLVGCRQNRKEMVVKIEDMYTVEGSVQHQTLTNPYFPFAVKD</sequence>
<dbReference type="Proteomes" id="UP000005237">
    <property type="component" value="Unassembled WGS sequence"/>
</dbReference>
<dbReference type="EnsemblMetazoa" id="CJA12466.1">
    <property type="protein sequence ID" value="CJA12466.1"/>
    <property type="gene ID" value="WBGene00131670"/>
</dbReference>
<evidence type="ECO:0000259" key="1">
    <source>
        <dbReference type="Pfam" id="PF14949"/>
    </source>
</evidence>
<dbReference type="PANTHER" id="PTHR46536:SF3">
    <property type="entry name" value="ARF7 EFFECTOR PROTEIN C-TERMINAL DOMAIN-CONTAINING PROTEIN"/>
    <property type="match status" value="1"/>
</dbReference>
<dbReference type="InterPro" id="IPR029264">
    <property type="entry name" value="ARF7EP_C"/>
</dbReference>